<accession>A0A0G9HE59</accession>
<organism evidence="1 2">
    <name type="scientific">Luteibacter rhizovicinus DSM 16549</name>
    <dbReference type="NCBI Taxonomy" id="1440763"/>
    <lineage>
        <taxon>Bacteria</taxon>
        <taxon>Pseudomonadati</taxon>
        <taxon>Pseudomonadota</taxon>
        <taxon>Gammaproteobacteria</taxon>
        <taxon>Lysobacterales</taxon>
        <taxon>Rhodanobacteraceae</taxon>
        <taxon>Luteibacter</taxon>
    </lineage>
</organism>
<evidence type="ECO:0000313" key="2">
    <source>
        <dbReference type="Proteomes" id="UP000182987"/>
    </source>
</evidence>
<dbReference type="PATRIC" id="fig|1440763.5.peg.732"/>
<sequence length="142" mass="14519">MNGKNWLLAAVSAALSRRHPAPWTALLFATLPVLLRFGSAQVGGSLLLCVGDEGVRCAPVIGAAAFLASLIGFLKYASLGEALAYGLWVVTFLSVAVLGIVMFEAFSAPEQWSGSLALPGVVVLGSGAGIVFGACLGALRQT</sequence>
<dbReference type="AlphaFoldDB" id="A0A0G9HE59"/>
<dbReference type="Proteomes" id="UP000182987">
    <property type="component" value="Chromosome"/>
</dbReference>
<dbReference type="EMBL" id="CP017480">
    <property type="protein sequence ID" value="APG05426.1"/>
    <property type="molecule type" value="Genomic_DNA"/>
</dbReference>
<keyword evidence="2" id="KW-1185">Reference proteome</keyword>
<proteinExistence type="predicted"/>
<dbReference type="STRING" id="1440763.BJI69_16950"/>
<name>A0A0G9HE59_9GAMM</name>
<reference evidence="2" key="1">
    <citation type="submission" date="2016-09" db="EMBL/GenBank/DDBJ databases">
        <authorList>
            <person name="Lysoe E."/>
        </authorList>
    </citation>
    <scope>NUCLEOTIDE SEQUENCE [LARGE SCALE GENOMIC DNA]</scope>
    <source>
        <strain evidence="2">LJ96T</strain>
    </source>
</reference>
<gene>
    <name evidence="1" type="ORF">BJI69_16950</name>
</gene>
<dbReference type="RefSeq" id="WP_046966671.1">
    <property type="nucleotide sequence ID" value="NZ_CP017480.1"/>
</dbReference>
<dbReference type="OrthoDB" id="5952198at2"/>
<protein>
    <submittedName>
        <fullName evidence="1">Uncharacterized protein</fullName>
    </submittedName>
</protein>
<evidence type="ECO:0000313" key="1">
    <source>
        <dbReference type="EMBL" id="APG05426.1"/>
    </source>
</evidence>
<dbReference type="KEGG" id="lrz:BJI69_16950"/>